<evidence type="ECO:0000313" key="3">
    <source>
        <dbReference type="Proteomes" id="UP000789375"/>
    </source>
</evidence>
<proteinExistence type="predicted"/>
<evidence type="ECO:0000256" key="1">
    <source>
        <dbReference type="SAM" id="MobiDB-lite"/>
    </source>
</evidence>
<keyword evidence="3" id="KW-1185">Reference proteome</keyword>
<organism evidence="2 3">
    <name type="scientific">Funneliformis mosseae</name>
    <name type="common">Endomycorrhizal fungus</name>
    <name type="synonym">Glomus mosseae</name>
    <dbReference type="NCBI Taxonomy" id="27381"/>
    <lineage>
        <taxon>Eukaryota</taxon>
        <taxon>Fungi</taxon>
        <taxon>Fungi incertae sedis</taxon>
        <taxon>Mucoromycota</taxon>
        <taxon>Glomeromycotina</taxon>
        <taxon>Glomeromycetes</taxon>
        <taxon>Glomerales</taxon>
        <taxon>Glomeraceae</taxon>
        <taxon>Funneliformis</taxon>
    </lineage>
</organism>
<protein>
    <submittedName>
        <fullName evidence="2">5252_t:CDS:1</fullName>
    </submittedName>
</protein>
<dbReference type="AlphaFoldDB" id="A0A9N9N753"/>
<name>A0A9N9N753_FUNMO</name>
<reference evidence="2" key="1">
    <citation type="submission" date="2021-06" db="EMBL/GenBank/DDBJ databases">
        <authorList>
            <person name="Kallberg Y."/>
            <person name="Tangrot J."/>
            <person name="Rosling A."/>
        </authorList>
    </citation>
    <scope>NUCLEOTIDE SEQUENCE</scope>
    <source>
        <strain evidence="2">87-6 pot B 2015</strain>
    </source>
</reference>
<feature type="non-terminal residue" evidence="2">
    <location>
        <position position="67"/>
    </location>
</feature>
<gene>
    <name evidence="2" type="ORF">FMOSSE_LOCUS14073</name>
</gene>
<evidence type="ECO:0000313" key="2">
    <source>
        <dbReference type="EMBL" id="CAG8706867.1"/>
    </source>
</evidence>
<dbReference type="EMBL" id="CAJVPP010009770">
    <property type="protein sequence ID" value="CAG8706867.1"/>
    <property type="molecule type" value="Genomic_DNA"/>
</dbReference>
<comment type="caution">
    <text evidence="2">The sequence shown here is derived from an EMBL/GenBank/DDBJ whole genome shotgun (WGS) entry which is preliminary data.</text>
</comment>
<feature type="region of interest" description="Disordered" evidence="1">
    <location>
        <begin position="48"/>
        <end position="67"/>
    </location>
</feature>
<sequence>MANITLEQRHTIVSTLWSNSVHDAKTLHKLTFISRFMVYDYVKKLKNSNTLNPLPCSSRPKKLSPKK</sequence>
<dbReference type="Proteomes" id="UP000789375">
    <property type="component" value="Unassembled WGS sequence"/>
</dbReference>
<accession>A0A9N9N753</accession>